<accession>A0A8J7MCR1</accession>
<organism evidence="1 2">
    <name type="scientific">Persicirhabdus sediminis</name>
    <dbReference type="NCBI Taxonomy" id="454144"/>
    <lineage>
        <taxon>Bacteria</taxon>
        <taxon>Pseudomonadati</taxon>
        <taxon>Verrucomicrobiota</taxon>
        <taxon>Verrucomicrobiia</taxon>
        <taxon>Verrucomicrobiales</taxon>
        <taxon>Verrucomicrobiaceae</taxon>
        <taxon>Persicirhabdus</taxon>
    </lineage>
</organism>
<sequence length="52" mass="5635">MEIIESKLAGGGYAGISNTLAHFFCENLLQFSATNDFFRQLQGARGGIGRRA</sequence>
<dbReference type="AlphaFoldDB" id="A0A8J7MCR1"/>
<protein>
    <submittedName>
        <fullName evidence="1">Uncharacterized protein</fullName>
    </submittedName>
</protein>
<name>A0A8J7MCR1_9BACT</name>
<evidence type="ECO:0000313" key="1">
    <source>
        <dbReference type="EMBL" id="MBK1790686.1"/>
    </source>
</evidence>
<proteinExistence type="predicted"/>
<reference evidence="1" key="1">
    <citation type="submission" date="2021-01" db="EMBL/GenBank/DDBJ databases">
        <title>Modified the classification status of verrucomicrobia.</title>
        <authorList>
            <person name="Feng X."/>
        </authorList>
    </citation>
    <scope>NUCLEOTIDE SEQUENCE</scope>
    <source>
        <strain evidence="1">_KCTC 22039</strain>
    </source>
</reference>
<evidence type="ECO:0000313" key="2">
    <source>
        <dbReference type="Proteomes" id="UP000624703"/>
    </source>
</evidence>
<gene>
    <name evidence="1" type="ORF">JIN82_05900</name>
</gene>
<dbReference type="RefSeq" id="WP_200310712.1">
    <property type="nucleotide sequence ID" value="NZ_JAENIM010000031.1"/>
</dbReference>
<keyword evidence="2" id="KW-1185">Reference proteome</keyword>
<comment type="caution">
    <text evidence="1">The sequence shown here is derived from an EMBL/GenBank/DDBJ whole genome shotgun (WGS) entry which is preliminary data.</text>
</comment>
<dbReference type="Proteomes" id="UP000624703">
    <property type="component" value="Unassembled WGS sequence"/>
</dbReference>
<dbReference type="EMBL" id="JAENIM010000031">
    <property type="protein sequence ID" value="MBK1790686.1"/>
    <property type="molecule type" value="Genomic_DNA"/>
</dbReference>